<dbReference type="SMR" id="G4ZRB4"/>
<sequence>MERAACRPPGRLRDWKRRYACSTVRCKLGRVCPHPELINEIQICARLILKSTTEAWALANFHVLRQCEERGDIPDLTSSTFSPGAVESSAGAFAEETTFPDDVTKIDVLHGEAGGLMSVNATNMVVTQFRKHFTLFVRLWYGISAKETRKVVRACYSSDASERREVLEMKAWLGSAAWGEDGELEQVFPRKTVIKKHVGYFVRKLYEIMVFVEQNQIEQRRQQETIQEMEEEKRTKKGKGAKKPKEKRSKTIKMFSLLPLSQSFALYNIKIDPSTLAHLCSRIYKRTGENVLGVELTPNNRIPTRPYFTQRGSELMRRAFNITQFETRRTKIGKARFNGLSVDEKARHAARFFGDSIRSDGYAASVLMVQLTRLARSVGRREENEEDEELGDADEFDDDPDSESLVTETNGEEITEDEPELEPEEDTTHEQDPSIASEVSDSAPYPAPEPALRGIRARGFVGVDPGKKAPCTAAIIGKLCSKKKKPPPPPPPSPKPPRWHRNKRCPVEDRVSSTGPPRTPVRRRREPKLPKVQHEQRILQIKAGEYQHMSGSKKFNKWHEKLRLRFPEYQIAISSLPCLKTADARVFLVRMEQVWLSLDYFLDFGIAHNFRKWRFFSHVKHRIAVDDVAKWLIPEAGAHKAMRKRATVVKVHEFRTSKLCSACYQPMKMAVFLDPNDPGPDELDADERPLYYDRSVLRCANKNCKKNFLNRDVNAAVNMQTLLMARLQGLPRPAEFAAGQEDESVIAREEADPRCIPHCGSLSRMVVRLRDDIERLDSTYEWLAAQVGALENKWAQLDAQLEASTPRSYYDRVLQELSCSGDVSLLLEALSSGPELSGASESPREHGMGEASTGRFMTLQERAEHEQAVTPLTGTIDQSGATNGSVLEAWLAMERKYRSRQGVVDQVQKLESDVAQKEFLLAAVAPERLLSRVKQTLSWVGDIGLLREALDPSAVSASKAGLRQLVLLEVGSPPRDADSSMATLEERVAKMEPAPVEKLPASRPRVVGRKRSGARAVSEGDLGLAHSEAKRPAIRSTTSRPITRSMGDRELWHG</sequence>
<dbReference type="OMA" id="QICARLI"/>
<feature type="compositionally biased region" description="Pro residues" evidence="2">
    <location>
        <begin position="487"/>
        <end position="496"/>
    </location>
</feature>
<dbReference type="AlphaFoldDB" id="G4ZRB4"/>
<dbReference type="GO" id="GO:0003677">
    <property type="term" value="F:DNA binding"/>
    <property type="evidence" value="ECO:0007669"/>
    <property type="project" value="UniProtKB-KW"/>
</dbReference>
<keyword evidence="1" id="KW-0238">DNA-binding</keyword>
<evidence type="ECO:0000256" key="2">
    <source>
        <dbReference type="SAM" id="MobiDB-lite"/>
    </source>
</evidence>
<organism evidence="4 5">
    <name type="scientific">Phytophthora sojae (strain P6497)</name>
    <name type="common">Soybean stem and root rot agent</name>
    <name type="synonym">Phytophthora megasperma f. sp. glycines</name>
    <dbReference type="NCBI Taxonomy" id="1094619"/>
    <lineage>
        <taxon>Eukaryota</taxon>
        <taxon>Sar</taxon>
        <taxon>Stramenopiles</taxon>
        <taxon>Oomycota</taxon>
        <taxon>Peronosporomycetes</taxon>
        <taxon>Peronosporales</taxon>
        <taxon>Peronosporaceae</taxon>
        <taxon>Phytophthora</taxon>
    </lineage>
</organism>
<dbReference type="RefSeq" id="XP_009531228.1">
    <property type="nucleotide sequence ID" value="XM_009532933.1"/>
</dbReference>
<feature type="region of interest" description="Disordered" evidence="2">
    <location>
        <begin position="479"/>
        <end position="533"/>
    </location>
</feature>
<accession>G4ZRB4</accession>
<feature type="region of interest" description="Disordered" evidence="2">
    <location>
        <begin position="224"/>
        <end position="248"/>
    </location>
</feature>
<evidence type="ECO:0000313" key="4">
    <source>
        <dbReference type="EMBL" id="EGZ13799.1"/>
    </source>
</evidence>
<dbReference type="InterPro" id="IPR010095">
    <property type="entry name" value="Cas12f1-like_TNB"/>
</dbReference>
<feature type="compositionally biased region" description="Acidic residues" evidence="2">
    <location>
        <begin position="410"/>
        <end position="425"/>
    </location>
</feature>
<dbReference type="Pfam" id="PF07282">
    <property type="entry name" value="Cas12f1-like_TNB"/>
    <property type="match status" value="1"/>
</dbReference>
<feature type="domain" description="Cas12f1-like TNB" evidence="3">
    <location>
        <begin position="639"/>
        <end position="719"/>
    </location>
</feature>
<gene>
    <name evidence="4" type="ORF">PHYSODRAFT_335528</name>
</gene>
<name>G4ZRB4_PHYSP</name>
<dbReference type="EMBL" id="JH159156">
    <property type="protein sequence ID" value="EGZ13799.1"/>
    <property type="molecule type" value="Genomic_DNA"/>
</dbReference>
<feature type="compositionally biased region" description="Basic residues" evidence="2">
    <location>
        <begin position="235"/>
        <end position="248"/>
    </location>
</feature>
<dbReference type="GeneID" id="20647039"/>
<dbReference type="InParanoid" id="G4ZRB4"/>
<evidence type="ECO:0000256" key="1">
    <source>
        <dbReference type="ARBA" id="ARBA00023125"/>
    </source>
</evidence>
<dbReference type="KEGG" id="psoj:PHYSODRAFT_335528"/>
<feature type="compositionally biased region" description="Acidic residues" evidence="2">
    <location>
        <begin position="384"/>
        <end position="402"/>
    </location>
</feature>
<evidence type="ECO:0000259" key="3">
    <source>
        <dbReference type="Pfam" id="PF07282"/>
    </source>
</evidence>
<protein>
    <recommendedName>
        <fullName evidence="3">Cas12f1-like TNB domain-containing protein</fullName>
    </recommendedName>
</protein>
<proteinExistence type="predicted"/>
<reference evidence="4 5" key="1">
    <citation type="journal article" date="2006" name="Science">
        <title>Phytophthora genome sequences uncover evolutionary origins and mechanisms of pathogenesis.</title>
        <authorList>
            <person name="Tyler B.M."/>
            <person name="Tripathy S."/>
            <person name="Zhang X."/>
            <person name="Dehal P."/>
            <person name="Jiang R.H."/>
            <person name="Aerts A."/>
            <person name="Arredondo F.D."/>
            <person name="Baxter L."/>
            <person name="Bensasson D."/>
            <person name="Beynon J.L."/>
            <person name="Chapman J."/>
            <person name="Damasceno C.M."/>
            <person name="Dorrance A.E."/>
            <person name="Dou D."/>
            <person name="Dickerman A.W."/>
            <person name="Dubchak I.L."/>
            <person name="Garbelotto M."/>
            <person name="Gijzen M."/>
            <person name="Gordon S.G."/>
            <person name="Govers F."/>
            <person name="Grunwald N.J."/>
            <person name="Huang W."/>
            <person name="Ivors K.L."/>
            <person name="Jones R.W."/>
            <person name="Kamoun S."/>
            <person name="Krampis K."/>
            <person name="Lamour K.H."/>
            <person name="Lee M.K."/>
            <person name="McDonald W.H."/>
            <person name="Medina M."/>
            <person name="Meijer H.J."/>
            <person name="Nordberg E.K."/>
            <person name="Maclean D.J."/>
            <person name="Ospina-Giraldo M.D."/>
            <person name="Morris P.F."/>
            <person name="Phuntumart V."/>
            <person name="Putnam N.H."/>
            <person name="Rash S."/>
            <person name="Rose J.K."/>
            <person name="Sakihama Y."/>
            <person name="Salamov A.A."/>
            <person name="Savidor A."/>
            <person name="Scheuring C.F."/>
            <person name="Smith B.M."/>
            <person name="Sobral B.W."/>
            <person name="Terry A."/>
            <person name="Torto-Alalibo T.A."/>
            <person name="Win J."/>
            <person name="Xu Z."/>
            <person name="Zhang H."/>
            <person name="Grigoriev I.V."/>
            <person name="Rokhsar D.S."/>
            <person name="Boore J.L."/>
        </authorList>
    </citation>
    <scope>NUCLEOTIDE SEQUENCE [LARGE SCALE GENOMIC DNA]</scope>
    <source>
        <strain evidence="4 5">P6497</strain>
    </source>
</reference>
<feature type="region of interest" description="Disordered" evidence="2">
    <location>
        <begin position="377"/>
        <end position="450"/>
    </location>
</feature>
<evidence type="ECO:0000313" key="5">
    <source>
        <dbReference type="Proteomes" id="UP000002640"/>
    </source>
</evidence>
<dbReference type="Proteomes" id="UP000002640">
    <property type="component" value="Unassembled WGS sequence"/>
</dbReference>
<keyword evidence="5" id="KW-1185">Reference proteome</keyword>
<feature type="region of interest" description="Disordered" evidence="2">
    <location>
        <begin position="1002"/>
        <end position="1054"/>
    </location>
</feature>